<evidence type="ECO:0000313" key="4">
    <source>
        <dbReference type="Proteomes" id="UP000184268"/>
    </source>
</evidence>
<dbReference type="InterPro" id="IPR020904">
    <property type="entry name" value="Sc_DH/Rdtase_CS"/>
</dbReference>
<dbReference type="PRINTS" id="PR00080">
    <property type="entry name" value="SDRFAMILY"/>
</dbReference>
<sequence>MPTKVALTTGSARRIGAAINQMLHQRGFNLVIHCNSSAAEAQALAEQFNALRPDSAVVIQGSLSDPQGIPGLAEQTLAPWGRLDLLVNNASAFFPTPIGQIDDAAWHSLVGSNMQGPLLLSQALAPALTQTQGGIVNLLDVHAQSPLKGHTLYCMAKAALSMMTRSLALELAPEVRVNAVAPGAILWPETGGDAAAQQGVLDQVPLGRLGTPEDIAQAVGFLALDAHYITGQILAVDGGRSIAPLEGA</sequence>
<accession>A0A1M5NJU2</accession>
<evidence type="ECO:0000313" key="3">
    <source>
        <dbReference type="EMBL" id="SHG89772.1"/>
    </source>
</evidence>
<dbReference type="GO" id="GO:0016491">
    <property type="term" value="F:oxidoreductase activity"/>
    <property type="evidence" value="ECO:0007669"/>
    <property type="project" value="UniProtKB-KW"/>
</dbReference>
<evidence type="ECO:0000256" key="2">
    <source>
        <dbReference type="ARBA" id="ARBA00023002"/>
    </source>
</evidence>
<dbReference type="NCBIfam" id="NF006598">
    <property type="entry name" value="PRK09135.1"/>
    <property type="match status" value="1"/>
</dbReference>
<dbReference type="EMBL" id="FQXG01000001">
    <property type="protein sequence ID" value="SHG89772.1"/>
    <property type="molecule type" value="Genomic_DNA"/>
</dbReference>
<name>A0A1M5NJU2_9GAMM</name>
<dbReference type="FunFam" id="3.40.50.720:FF:000084">
    <property type="entry name" value="Short-chain dehydrogenase reductase"/>
    <property type="match status" value="1"/>
</dbReference>
<dbReference type="Gene3D" id="3.40.50.720">
    <property type="entry name" value="NAD(P)-binding Rossmann-like Domain"/>
    <property type="match status" value="1"/>
</dbReference>
<comment type="similarity">
    <text evidence="1">Belongs to the short-chain dehydrogenases/reductases (SDR) family.</text>
</comment>
<dbReference type="Proteomes" id="UP000184268">
    <property type="component" value="Unassembled WGS sequence"/>
</dbReference>
<dbReference type="PROSITE" id="PS00061">
    <property type="entry name" value="ADH_SHORT"/>
    <property type="match status" value="1"/>
</dbReference>
<dbReference type="AlphaFoldDB" id="A0A1M5NJU2"/>
<evidence type="ECO:0000256" key="1">
    <source>
        <dbReference type="ARBA" id="ARBA00006484"/>
    </source>
</evidence>
<dbReference type="RefSeq" id="WP_067654824.1">
    <property type="nucleotide sequence ID" value="NZ_FQXG01000001.1"/>
</dbReference>
<dbReference type="PANTHER" id="PTHR43639:SF1">
    <property type="entry name" value="SHORT-CHAIN DEHYDROGENASE_REDUCTASE FAMILY PROTEIN"/>
    <property type="match status" value="1"/>
</dbReference>
<protein>
    <submittedName>
        <fullName evidence="3">Pteridine reductase</fullName>
    </submittedName>
</protein>
<keyword evidence="4" id="KW-1185">Reference proteome</keyword>
<dbReference type="InterPro" id="IPR036291">
    <property type="entry name" value="NAD(P)-bd_dom_sf"/>
</dbReference>
<dbReference type="InterPro" id="IPR002347">
    <property type="entry name" value="SDR_fam"/>
</dbReference>
<proteinExistence type="inferred from homology"/>
<dbReference type="STRING" id="299255.SAMN02745129_1082"/>
<dbReference type="Pfam" id="PF13561">
    <property type="entry name" value="adh_short_C2"/>
    <property type="match status" value="1"/>
</dbReference>
<reference evidence="3 4" key="1">
    <citation type="submission" date="2016-11" db="EMBL/GenBank/DDBJ databases">
        <authorList>
            <person name="Jaros S."/>
            <person name="Januszkiewicz K."/>
            <person name="Wedrychowicz H."/>
        </authorList>
    </citation>
    <scope>NUCLEOTIDE SEQUENCE [LARGE SCALE GENOMIC DNA]</scope>
    <source>
        <strain evidence="3 4">DSM 16917</strain>
    </source>
</reference>
<dbReference type="OrthoDB" id="9793499at2"/>
<keyword evidence="2" id="KW-0560">Oxidoreductase</keyword>
<organism evidence="3 4">
    <name type="scientific">Ferrimonas marina</name>
    <dbReference type="NCBI Taxonomy" id="299255"/>
    <lineage>
        <taxon>Bacteria</taxon>
        <taxon>Pseudomonadati</taxon>
        <taxon>Pseudomonadota</taxon>
        <taxon>Gammaproteobacteria</taxon>
        <taxon>Alteromonadales</taxon>
        <taxon>Ferrimonadaceae</taxon>
        <taxon>Ferrimonas</taxon>
    </lineage>
</organism>
<dbReference type="PRINTS" id="PR00081">
    <property type="entry name" value="GDHRDH"/>
</dbReference>
<dbReference type="PANTHER" id="PTHR43639">
    <property type="entry name" value="OXIDOREDUCTASE, SHORT-CHAIN DEHYDROGENASE/REDUCTASE FAMILY (AFU_ORTHOLOGUE AFUA_5G02870)"/>
    <property type="match status" value="1"/>
</dbReference>
<dbReference type="SUPFAM" id="SSF51735">
    <property type="entry name" value="NAD(P)-binding Rossmann-fold domains"/>
    <property type="match status" value="1"/>
</dbReference>
<gene>
    <name evidence="3" type="ORF">SAMN02745129_1082</name>
</gene>